<reference evidence="4" key="1">
    <citation type="submission" date="2025-08" db="UniProtKB">
        <authorList>
            <consortium name="RefSeq"/>
        </authorList>
    </citation>
    <scope>IDENTIFICATION</scope>
    <source>
        <tissue evidence="4">Whole organism</tissue>
    </source>
</reference>
<name>A0A9C6X6U6_FRAOC</name>
<accession>A0A9C6X6U6</accession>
<sequence>MPINSMRYKVTDANGRTSPAHLQDMGPRDDTGCSKRPSRSSRELRLVVLAVLLAAAAVALLAAVTLLAAYSEYPPTSHYQEDKEAINYVYTERKSGGGGAGGIFAIPIMPFLINEDRVFPILRAADPSTLNSKGTRSYNEERFFVIFFLRAIPRQLVQYCV</sequence>
<gene>
    <name evidence="4" type="primary">LOC127751129</name>
</gene>
<dbReference type="RefSeq" id="XP_052130177.1">
    <property type="nucleotide sequence ID" value="XM_052274217.1"/>
</dbReference>
<dbReference type="AlphaFoldDB" id="A0A9C6X6U6"/>
<proteinExistence type="predicted"/>
<evidence type="ECO:0000256" key="1">
    <source>
        <dbReference type="SAM" id="MobiDB-lite"/>
    </source>
</evidence>
<keyword evidence="2" id="KW-0472">Membrane</keyword>
<keyword evidence="3" id="KW-1185">Reference proteome</keyword>
<evidence type="ECO:0000313" key="4">
    <source>
        <dbReference type="RefSeq" id="XP_052130177.1"/>
    </source>
</evidence>
<organism evidence="3 4">
    <name type="scientific">Frankliniella occidentalis</name>
    <name type="common">Western flower thrips</name>
    <name type="synonym">Euthrips occidentalis</name>
    <dbReference type="NCBI Taxonomy" id="133901"/>
    <lineage>
        <taxon>Eukaryota</taxon>
        <taxon>Metazoa</taxon>
        <taxon>Ecdysozoa</taxon>
        <taxon>Arthropoda</taxon>
        <taxon>Hexapoda</taxon>
        <taxon>Insecta</taxon>
        <taxon>Pterygota</taxon>
        <taxon>Neoptera</taxon>
        <taxon>Paraneoptera</taxon>
        <taxon>Thysanoptera</taxon>
        <taxon>Terebrantia</taxon>
        <taxon>Thripoidea</taxon>
        <taxon>Thripidae</taxon>
        <taxon>Frankliniella</taxon>
    </lineage>
</organism>
<dbReference type="Proteomes" id="UP000504606">
    <property type="component" value="Unplaced"/>
</dbReference>
<dbReference type="KEGG" id="foc:127751129"/>
<feature type="transmembrane region" description="Helical" evidence="2">
    <location>
        <begin position="46"/>
        <end position="70"/>
    </location>
</feature>
<keyword evidence="2" id="KW-0812">Transmembrane</keyword>
<dbReference type="GeneID" id="127751129"/>
<keyword evidence="2" id="KW-1133">Transmembrane helix</keyword>
<feature type="region of interest" description="Disordered" evidence="1">
    <location>
        <begin position="10"/>
        <end position="37"/>
    </location>
</feature>
<evidence type="ECO:0000256" key="2">
    <source>
        <dbReference type="SAM" id="Phobius"/>
    </source>
</evidence>
<evidence type="ECO:0000313" key="3">
    <source>
        <dbReference type="Proteomes" id="UP000504606"/>
    </source>
</evidence>
<protein>
    <submittedName>
        <fullName evidence="4">Uncharacterized protein LOC127751129</fullName>
    </submittedName>
</protein>